<feature type="domain" description="SbsA Ig-like" evidence="2">
    <location>
        <begin position="31"/>
        <end position="129"/>
    </location>
</feature>
<sequence>MLPKIKLLPLILILLLFGCAAQGPAAGGPIDKKGPVLISIQPQNGSLNISSSQKVTLIFDELLDPVSIPASIQNEFNLDYKLKIRGRKLIIIPEKNWPENGIVRINLSRKIRDYQKNMMDKPIQLIFSTGSNIPVGVIRGDILGIDTDKLIEVGLFDWPPSTQSTYIQKVEADEIGTFHFRGIENGRYALAAIEGVISDIEKQMRKKNYAMLSSSYITITSDDNEKKVVMLLSEPVEKLKITSVEMQSQYCCQLTLDDNSKELMIIDSLLSPGDSIFVHLEKSNRLETYQVLEYSFILPEIMDTLAPTLTQSFLENNKFKLIFSEPVQLGSNAIITTDDSIIIPIAFTFENELSVNISNLP</sequence>
<accession>A0A382F5L6</accession>
<gene>
    <name evidence="3" type="ORF">METZ01_LOCUS211114</name>
</gene>
<dbReference type="PROSITE" id="PS51257">
    <property type="entry name" value="PROKAR_LIPOPROTEIN"/>
    <property type="match status" value="1"/>
</dbReference>
<reference evidence="3" key="1">
    <citation type="submission" date="2018-05" db="EMBL/GenBank/DDBJ databases">
        <authorList>
            <person name="Lanie J.A."/>
            <person name="Ng W.-L."/>
            <person name="Kazmierczak K.M."/>
            <person name="Andrzejewski T.M."/>
            <person name="Davidsen T.M."/>
            <person name="Wayne K.J."/>
            <person name="Tettelin H."/>
            <person name="Glass J.I."/>
            <person name="Rusch D."/>
            <person name="Podicherti R."/>
            <person name="Tsui H.-C.T."/>
            <person name="Winkler M.E."/>
        </authorList>
    </citation>
    <scope>NUCLEOTIDE SEQUENCE</scope>
</reference>
<evidence type="ECO:0000256" key="1">
    <source>
        <dbReference type="ARBA" id="ARBA00022729"/>
    </source>
</evidence>
<protein>
    <recommendedName>
        <fullName evidence="2">SbsA Ig-like domain-containing protein</fullName>
    </recommendedName>
</protein>
<proteinExistence type="predicted"/>
<feature type="non-terminal residue" evidence="3">
    <location>
        <position position="361"/>
    </location>
</feature>
<name>A0A382F5L6_9ZZZZ</name>
<dbReference type="EMBL" id="UINC01048119">
    <property type="protein sequence ID" value="SVB58260.1"/>
    <property type="molecule type" value="Genomic_DNA"/>
</dbReference>
<dbReference type="InterPro" id="IPR032812">
    <property type="entry name" value="SbsA_Ig"/>
</dbReference>
<evidence type="ECO:0000313" key="3">
    <source>
        <dbReference type="EMBL" id="SVB58260.1"/>
    </source>
</evidence>
<organism evidence="3">
    <name type="scientific">marine metagenome</name>
    <dbReference type="NCBI Taxonomy" id="408172"/>
    <lineage>
        <taxon>unclassified sequences</taxon>
        <taxon>metagenomes</taxon>
        <taxon>ecological metagenomes</taxon>
    </lineage>
</organism>
<evidence type="ECO:0000259" key="2">
    <source>
        <dbReference type="Pfam" id="PF13205"/>
    </source>
</evidence>
<dbReference type="AlphaFoldDB" id="A0A382F5L6"/>
<dbReference type="Pfam" id="PF13205">
    <property type="entry name" value="Big_5"/>
    <property type="match status" value="1"/>
</dbReference>
<keyword evidence="1" id="KW-0732">Signal</keyword>